<evidence type="ECO:0000313" key="3">
    <source>
        <dbReference type="Proteomes" id="UP000095281"/>
    </source>
</evidence>
<name>A0A1I8B931_MELHA</name>
<protein>
    <submittedName>
        <fullName evidence="4">Uncharacterized protein</fullName>
    </submittedName>
</protein>
<dbReference type="Proteomes" id="UP000095281">
    <property type="component" value="Unplaced"/>
</dbReference>
<feature type="region of interest" description="Disordered" evidence="2">
    <location>
        <begin position="325"/>
        <end position="349"/>
    </location>
</feature>
<evidence type="ECO:0000256" key="1">
    <source>
        <dbReference type="SAM" id="Coils"/>
    </source>
</evidence>
<keyword evidence="3" id="KW-1185">Reference proteome</keyword>
<reference evidence="4" key="1">
    <citation type="submission" date="2016-11" db="UniProtKB">
        <authorList>
            <consortium name="WormBaseParasite"/>
        </authorList>
    </citation>
    <scope>IDENTIFICATION</scope>
</reference>
<dbReference type="AlphaFoldDB" id="A0A1I8B931"/>
<feature type="coiled-coil region" evidence="1">
    <location>
        <begin position="235"/>
        <end position="262"/>
    </location>
</feature>
<organism evidence="3 4">
    <name type="scientific">Meloidogyne hapla</name>
    <name type="common">Root-knot nematode worm</name>
    <dbReference type="NCBI Taxonomy" id="6305"/>
    <lineage>
        <taxon>Eukaryota</taxon>
        <taxon>Metazoa</taxon>
        <taxon>Ecdysozoa</taxon>
        <taxon>Nematoda</taxon>
        <taxon>Chromadorea</taxon>
        <taxon>Rhabditida</taxon>
        <taxon>Tylenchina</taxon>
        <taxon>Tylenchomorpha</taxon>
        <taxon>Tylenchoidea</taxon>
        <taxon>Meloidogynidae</taxon>
        <taxon>Meloidogyninae</taxon>
        <taxon>Meloidogyne</taxon>
    </lineage>
</organism>
<proteinExistence type="predicted"/>
<keyword evidence="1" id="KW-0175">Coiled coil</keyword>
<sequence>MMINVLNKFEEGRHKHIIPWTDKFKYDIESKIKEYEDGTISQESIRIKTRTMLEYDHYKYLYHKFNTDKDFLEKFKLINGTKSALALSDRQLLIKHYLQALFPENIKDQLINQMGADFVVWLRFIVSELRNKQKWKLADFNVSETKKFDQEFPIYYYIYDVIFTESFIDIKGRTGNFLLKSMANVKNRFDIYLESNEMTIQLREKESSQINKNSEDTELSQVEDFDLNPFKKWLKEKHLLEIKELIIKNEKFREEIKEKIENNGKSKFIETLSTLIEEYNVDLIFDLIEKYSKNKISDKTKEKWNKDLDKQIKIIEGKDKSVDKSKEVKAKKKKKNRTNKNKNESSNEIPTQNILQSVENIASSSNTNLEIKKKIKKKFIKKEDDYFGLIFDKEILLKWNIKELANEENNSKLISKIYKDFIENPEGVKKFLLNVAACIGEIVGRFKVKYRIPLYIPQTFSVIINNVRPITSWKSREEQSVL</sequence>
<evidence type="ECO:0000256" key="2">
    <source>
        <dbReference type="SAM" id="MobiDB-lite"/>
    </source>
</evidence>
<accession>A0A1I8B931</accession>
<dbReference type="WBParaSite" id="MhA1_Contig158.frz3.gene1">
    <property type="protein sequence ID" value="MhA1_Contig158.frz3.gene1"/>
    <property type="gene ID" value="MhA1_Contig158.frz3.gene1"/>
</dbReference>
<evidence type="ECO:0000313" key="4">
    <source>
        <dbReference type="WBParaSite" id="MhA1_Contig158.frz3.gene1"/>
    </source>
</evidence>
<feature type="compositionally biased region" description="Basic residues" evidence="2">
    <location>
        <begin position="329"/>
        <end position="340"/>
    </location>
</feature>